<dbReference type="GO" id="GO:0016740">
    <property type="term" value="F:transferase activity"/>
    <property type="evidence" value="ECO:0007669"/>
    <property type="project" value="UniProtKB-KW"/>
</dbReference>
<dbReference type="InterPro" id="IPR050483">
    <property type="entry name" value="CoA-transferase_III_domain"/>
</dbReference>
<gene>
    <name evidence="2" type="ORF">ACFO8Q_06590</name>
</gene>
<keyword evidence="3" id="KW-1185">Reference proteome</keyword>
<dbReference type="InterPro" id="IPR044855">
    <property type="entry name" value="CoA-Trfase_III_dom3_sf"/>
</dbReference>
<dbReference type="EMBL" id="JBHSHC010000044">
    <property type="protein sequence ID" value="MFC4767033.1"/>
    <property type="molecule type" value="Genomic_DNA"/>
</dbReference>
<reference evidence="3" key="1">
    <citation type="journal article" date="2019" name="Int. J. Syst. Evol. Microbiol.">
        <title>The Global Catalogue of Microorganisms (GCM) 10K type strain sequencing project: providing services to taxonomists for standard genome sequencing and annotation.</title>
        <authorList>
            <consortium name="The Broad Institute Genomics Platform"/>
            <consortium name="The Broad Institute Genome Sequencing Center for Infectious Disease"/>
            <person name="Wu L."/>
            <person name="Ma J."/>
        </authorList>
    </citation>
    <scope>NUCLEOTIDE SEQUENCE [LARGE SCALE GENOMIC DNA]</scope>
    <source>
        <strain evidence="3">WYCCWR 12678</strain>
    </source>
</reference>
<dbReference type="InterPro" id="IPR023606">
    <property type="entry name" value="CoA-Trfase_III_dom_1_sf"/>
</dbReference>
<accession>A0ABV9PZ97</accession>
<name>A0ABV9PZ97_9BACL</name>
<keyword evidence="1 2" id="KW-0808">Transferase</keyword>
<sequence length="394" mass="43507">MRALEGLKVIDLTRVLAGPYCTMILGDLGADVIKIEGPGGTDETREWGPPFAGDQSAYYLTANRNKRAMTLNLKKPEAWEIVRTMVKTADVIIQNFKTGTMEKWGLGYDVLQALNPRLVYCSISGFGQDGPYKDLPGYDYIVQAMGGMMSITGSEETGPMKVGVAIADLATGLYCTIAILAALQERERSGQGQHIDISLLDSQISLLANVASNYLISGQIPKRYGNQHPNIVPYQTFQACDGEMVVAVGNDRQFQKLCQVIGKPELAEAPDFVTNSARLSNREQLIELIQAEFGRKTCKEWQQVLNEAGIPNGPIHNMEQLFNDPHVAAREMKVEVTHPTAGQIPLVGSPIKLSRSPVEIRRHPPVPGEHTKEILMEYGFRIEQIDDWAARNII</sequence>
<dbReference type="Proteomes" id="UP001596002">
    <property type="component" value="Unassembled WGS sequence"/>
</dbReference>
<dbReference type="RefSeq" id="WP_380024919.1">
    <property type="nucleotide sequence ID" value="NZ_JBHSHC010000044.1"/>
</dbReference>
<evidence type="ECO:0000313" key="3">
    <source>
        <dbReference type="Proteomes" id="UP001596002"/>
    </source>
</evidence>
<organism evidence="2 3">
    <name type="scientific">Effusibacillus consociatus</name>
    <dbReference type="NCBI Taxonomy" id="1117041"/>
    <lineage>
        <taxon>Bacteria</taxon>
        <taxon>Bacillati</taxon>
        <taxon>Bacillota</taxon>
        <taxon>Bacilli</taxon>
        <taxon>Bacillales</taxon>
        <taxon>Alicyclobacillaceae</taxon>
        <taxon>Effusibacillus</taxon>
    </lineage>
</organism>
<dbReference type="PANTHER" id="PTHR48207">
    <property type="entry name" value="SUCCINATE--HYDROXYMETHYLGLUTARATE COA-TRANSFERASE"/>
    <property type="match status" value="1"/>
</dbReference>
<dbReference type="PANTHER" id="PTHR48207:SF3">
    <property type="entry name" value="SUCCINATE--HYDROXYMETHYLGLUTARATE COA-TRANSFERASE"/>
    <property type="match status" value="1"/>
</dbReference>
<dbReference type="Gene3D" id="3.40.50.10540">
    <property type="entry name" value="Crotonobetainyl-coa:carnitine coa-transferase, domain 1"/>
    <property type="match status" value="1"/>
</dbReference>
<comment type="caution">
    <text evidence="2">The sequence shown here is derived from an EMBL/GenBank/DDBJ whole genome shotgun (WGS) entry which is preliminary data.</text>
</comment>
<dbReference type="SUPFAM" id="SSF89796">
    <property type="entry name" value="CoA-transferase family III (CaiB/BaiF)"/>
    <property type="match status" value="1"/>
</dbReference>
<evidence type="ECO:0000313" key="2">
    <source>
        <dbReference type="EMBL" id="MFC4767033.1"/>
    </source>
</evidence>
<evidence type="ECO:0000256" key="1">
    <source>
        <dbReference type="ARBA" id="ARBA00022679"/>
    </source>
</evidence>
<dbReference type="InterPro" id="IPR003673">
    <property type="entry name" value="CoA-Trfase_fam_III"/>
</dbReference>
<proteinExistence type="predicted"/>
<dbReference type="Gene3D" id="3.30.1540.10">
    <property type="entry name" value="formyl-coa transferase, domain 3"/>
    <property type="match status" value="1"/>
</dbReference>
<protein>
    <submittedName>
        <fullName evidence="2">CaiB/BaiF CoA transferase family protein</fullName>
    </submittedName>
</protein>
<dbReference type="Pfam" id="PF02515">
    <property type="entry name" value="CoA_transf_3"/>
    <property type="match status" value="1"/>
</dbReference>